<dbReference type="InterPro" id="IPR050210">
    <property type="entry name" value="tRNA_Adenine-N(6)_MTase"/>
</dbReference>
<keyword evidence="2" id="KW-0489">Methyltransferase</keyword>
<dbReference type="InterPro" id="IPR029063">
    <property type="entry name" value="SAM-dependent_MTases_sf"/>
</dbReference>
<dbReference type="EMBL" id="CP071446">
    <property type="protein sequence ID" value="QTA38194.1"/>
    <property type="molecule type" value="Genomic_DNA"/>
</dbReference>
<feature type="domain" description="Methyltransferase" evidence="1">
    <location>
        <begin position="43"/>
        <end position="139"/>
    </location>
</feature>
<dbReference type="InterPro" id="IPR002052">
    <property type="entry name" value="DNA_methylase_N6_adenine_CS"/>
</dbReference>
<dbReference type="Proteomes" id="UP000671862">
    <property type="component" value="Chromosome"/>
</dbReference>
<accession>A0ABX7S6J9</accession>
<dbReference type="CDD" id="cd02440">
    <property type="entry name" value="AdoMet_MTases"/>
    <property type="match status" value="1"/>
</dbReference>
<dbReference type="InterPro" id="IPR025714">
    <property type="entry name" value="Methyltranfer_dom"/>
</dbReference>
<dbReference type="GO" id="GO:0032259">
    <property type="term" value="P:methylation"/>
    <property type="evidence" value="ECO:0007669"/>
    <property type="project" value="UniProtKB-KW"/>
</dbReference>
<name>A0ABX7S6J9_9BACT</name>
<evidence type="ECO:0000259" key="1">
    <source>
        <dbReference type="Pfam" id="PF13847"/>
    </source>
</evidence>
<dbReference type="SUPFAM" id="SSF53335">
    <property type="entry name" value="S-adenosyl-L-methionine-dependent methyltransferases"/>
    <property type="match status" value="1"/>
</dbReference>
<organism evidence="2 3">
    <name type="scientific">Thermosipho ferrireducens</name>
    <dbReference type="NCBI Taxonomy" id="2571116"/>
    <lineage>
        <taxon>Bacteria</taxon>
        <taxon>Thermotogati</taxon>
        <taxon>Thermotogota</taxon>
        <taxon>Thermotogae</taxon>
        <taxon>Thermotogales</taxon>
        <taxon>Fervidobacteriaceae</taxon>
        <taxon>Thermosipho</taxon>
    </lineage>
</organism>
<proteinExistence type="predicted"/>
<reference evidence="2 3" key="1">
    <citation type="submission" date="2021-03" db="EMBL/GenBank/DDBJ databases">
        <title>Thermosipho ferrireducens sp.nov., an anaerobic thermophilic iron-reducing bacterium isolated from a deep-sea hydrothermal sulfide deposits.</title>
        <authorList>
            <person name="Zeng X."/>
            <person name="Chen Y."/>
            <person name="Shao Z."/>
        </authorList>
    </citation>
    <scope>NUCLEOTIDE SEQUENCE [LARGE SCALE GENOMIC DNA]</scope>
    <source>
        <strain evidence="2 3">JL129W03</strain>
    </source>
</reference>
<dbReference type="PROSITE" id="PS00092">
    <property type="entry name" value="N6_MTASE"/>
    <property type="match status" value="1"/>
</dbReference>
<sequence>MIKLPPFDKNLGRNIKVIDFPGHKPTHASVLLLWYSKPTSDVKNVVELGSGTGFVTFGLKILYNLKVTGIEKEKELVEAANAGIKMNRLNNINFLNEDVKNIKKRMLPEQFDMVIFNPPYHLGPASNNYLRKTARTANKETLKNFVETASYLLRNRGTFVTIIAPYRLPDYFQTLQKFKLIPQQMCIAYGKKAELVLIRGRKNGGAHLEIDQPVFL</sequence>
<keyword evidence="3" id="KW-1185">Reference proteome</keyword>
<dbReference type="PANTHER" id="PTHR47739:SF1">
    <property type="entry name" value="TRNA1(VAL) (ADENINE(37)-N6)-METHYLTRANSFERASE"/>
    <property type="match status" value="1"/>
</dbReference>
<evidence type="ECO:0000313" key="3">
    <source>
        <dbReference type="Proteomes" id="UP000671862"/>
    </source>
</evidence>
<gene>
    <name evidence="2" type="ORF">JYK00_01240</name>
</gene>
<dbReference type="PANTHER" id="PTHR47739">
    <property type="entry name" value="TRNA1(VAL) (ADENINE(37)-N6)-METHYLTRANSFERASE"/>
    <property type="match status" value="1"/>
</dbReference>
<dbReference type="RefSeq" id="WP_207566915.1">
    <property type="nucleotide sequence ID" value="NZ_CP071446.1"/>
</dbReference>
<keyword evidence="2" id="KW-0808">Transferase</keyword>
<dbReference type="Pfam" id="PF13847">
    <property type="entry name" value="Methyltransf_31"/>
    <property type="match status" value="1"/>
</dbReference>
<dbReference type="Gene3D" id="3.40.50.150">
    <property type="entry name" value="Vaccinia Virus protein VP39"/>
    <property type="match status" value="1"/>
</dbReference>
<protein>
    <submittedName>
        <fullName evidence="2">Methyltransferase domain-containing protein</fullName>
    </submittedName>
</protein>
<dbReference type="GO" id="GO:0008168">
    <property type="term" value="F:methyltransferase activity"/>
    <property type="evidence" value="ECO:0007669"/>
    <property type="project" value="UniProtKB-KW"/>
</dbReference>
<evidence type="ECO:0000313" key="2">
    <source>
        <dbReference type="EMBL" id="QTA38194.1"/>
    </source>
</evidence>